<dbReference type="PROSITE" id="PS50005">
    <property type="entry name" value="TPR"/>
    <property type="match status" value="1"/>
</dbReference>
<evidence type="ECO:0000313" key="5">
    <source>
        <dbReference type="Proteomes" id="UP000521676"/>
    </source>
</evidence>
<dbReference type="EMBL" id="CP128399">
    <property type="protein sequence ID" value="WJW67505.1"/>
    <property type="molecule type" value="Genomic_DNA"/>
</dbReference>
<dbReference type="InterPro" id="IPR005158">
    <property type="entry name" value="BTAD"/>
</dbReference>
<dbReference type="Gene3D" id="1.10.10.10">
    <property type="entry name" value="Winged helix-like DNA-binding domain superfamily/Winged helix DNA-binding domain"/>
    <property type="match status" value="1"/>
</dbReference>
<sequence length="1105" mass="125276">MSFGDDLILRTRLIPPRLRRWTLNRARLLEALEGATDYRLTILEAPTGYGKSTLLTSWLVSGQRTYAWYSLAQFEFDPFLFLLHLIYAFHQTDQAPGARALEVLERDWNEAQGSAEKRIAYRPALQVFINELATSLTADTFLVLDDFHFLEGQTELLRLAEELISVAPPNLHIIISTRSRPSFELLARWQVQQEMLFIDKDALAFTPEETARLFDECYGFRLSESQAIRLSSETEGWIIALQMVWQNLQGENSTVLESILKDLPRNLSGLFDYLAQEVLSRQSPDVQRFLLESAVLRRMSGPICDYVQERNAGESEQLLRRLSENGLFIIGQGVDESESAGGRSRLFSYRYHHLFGIFLYSRLQEDPAKLIALHSRAAAYLNGRNQIEDALHHRIAAQDWTQASILLEDGLGKQLVETGQLERLEYWLTLFPASFIVKQPALALLQGDCLRLTSRFEAAQQSYRLAIARYEQLLEENCSQTELLEGLALALQGRALVFLDTVQPLAAEEWLERALEAAEASGNSRLHAMLLHDLAENKLNRGRPLEAEDLHQQARKLLGESDSGSQQDARILLRSGRLAEAVAYLERRSEGKNRHPRRAARSHREEVLILSLLYSIRGEKELAVQLAEQGIFLARELKTPFTEAVAWQRLGHALMVSGDYQRSLEAYECGLELGEQLQVRRLRAEGLMGKGLLLGSYSQGNLATAQQALEEGIQVARSAGDEWIEGFLQLSLTAVLAEHGEYGEALGTAQIARAIMENCGDRFGIILARLWAALANSDAAELSLLKAECARYGYKFLLECPSMYGPKAPETFQRLHELSAGVNHSIQFQINTHSYDVKAPVEAMLLRITTLGIFSLHRPDGSELTPRDWQREKARQLFQLLLTRREKALSKDQILESLWPESDYMSAEARFKVALNALVRALEPERSSRAQSTYIIRTGSGSDLSYMLNLDPRYVWLDAIAFEQLAAQGAHIELQANSKDDALDAYTRALELYRGDFLPGCLYEDWAAVEREKLLSLFLTTAERLTRLLAVREQWERCMGVCRLILARDNCWEEAYRMMILAQWRLGNRSAALRTYDKCVSTLAEELGIEPMYQTQKLYNEILAG</sequence>
<name>A0A8T7LUD9_9CHLR</name>
<dbReference type="SMART" id="SM01043">
    <property type="entry name" value="BTAD"/>
    <property type="match status" value="1"/>
</dbReference>
<dbReference type="AlphaFoldDB" id="A0A8T7LUD9"/>
<accession>A0A8T7LUD9</accession>
<dbReference type="InterPro" id="IPR051677">
    <property type="entry name" value="AfsR-DnrI-RedD_regulator"/>
</dbReference>
<evidence type="ECO:0000313" key="4">
    <source>
        <dbReference type="EMBL" id="WJW67505.1"/>
    </source>
</evidence>
<keyword evidence="1" id="KW-0802">TPR repeat</keyword>
<dbReference type="SMART" id="SM00028">
    <property type="entry name" value="TPR"/>
    <property type="match status" value="6"/>
</dbReference>
<dbReference type="SUPFAM" id="SSF52540">
    <property type="entry name" value="P-loop containing nucleoside triphosphate hydrolases"/>
    <property type="match status" value="1"/>
</dbReference>
<dbReference type="InterPro" id="IPR027417">
    <property type="entry name" value="P-loop_NTPase"/>
</dbReference>
<dbReference type="PANTHER" id="PTHR35807">
    <property type="entry name" value="TRANSCRIPTIONAL REGULATOR REDD-RELATED"/>
    <property type="match status" value="1"/>
</dbReference>
<dbReference type="InterPro" id="IPR019734">
    <property type="entry name" value="TPR_rpt"/>
</dbReference>
<evidence type="ECO:0000259" key="2">
    <source>
        <dbReference type="SMART" id="SM01043"/>
    </source>
</evidence>
<dbReference type="InterPro" id="IPR036388">
    <property type="entry name" value="WH-like_DNA-bd_sf"/>
</dbReference>
<evidence type="ECO:0000313" key="6">
    <source>
        <dbReference type="Proteomes" id="UP001431572"/>
    </source>
</evidence>
<dbReference type="GO" id="GO:0006355">
    <property type="term" value="P:regulation of DNA-templated transcription"/>
    <property type="evidence" value="ECO:0007669"/>
    <property type="project" value="InterPro"/>
</dbReference>
<feature type="domain" description="Bacterial transcriptional activator" evidence="2">
    <location>
        <begin position="957"/>
        <end position="1103"/>
    </location>
</feature>
<dbReference type="Proteomes" id="UP001431572">
    <property type="component" value="Chromosome 1"/>
</dbReference>
<dbReference type="SUPFAM" id="SSF46894">
    <property type="entry name" value="C-terminal effector domain of the bipartite response regulators"/>
    <property type="match status" value="1"/>
</dbReference>
<dbReference type="Proteomes" id="UP000521676">
    <property type="component" value="Unassembled WGS sequence"/>
</dbReference>
<feature type="repeat" description="TPR" evidence="1">
    <location>
        <begin position="644"/>
        <end position="677"/>
    </location>
</feature>
<proteinExistence type="predicted"/>
<gene>
    <name evidence="3" type="ORF">HXX08_07125</name>
    <name evidence="4" type="ORF">OZ401_000771</name>
</gene>
<dbReference type="InterPro" id="IPR059106">
    <property type="entry name" value="WHD_MalT"/>
</dbReference>
<evidence type="ECO:0000256" key="1">
    <source>
        <dbReference type="PROSITE-ProRule" id="PRU00339"/>
    </source>
</evidence>
<dbReference type="RefSeq" id="WP_341469398.1">
    <property type="nucleotide sequence ID" value="NZ_CP128399.1"/>
</dbReference>
<dbReference type="SUPFAM" id="SSF48452">
    <property type="entry name" value="TPR-like"/>
    <property type="match status" value="3"/>
</dbReference>
<organism evidence="3 5">
    <name type="scientific">Candidatus Chlorohelix allophototropha</name>
    <dbReference type="NCBI Taxonomy" id="3003348"/>
    <lineage>
        <taxon>Bacteria</taxon>
        <taxon>Bacillati</taxon>
        <taxon>Chloroflexota</taxon>
        <taxon>Chloroflexia</taxon>
        <taxon>Candidatus Chloroheliales</taxon>
        <taxon>Candidatus Chloroheliaceae</taxon>
        <taxon>Candidatus Chlorohelix</taxon>
    </lineage>
</organism>
<dbReference type="Pfam" id="PF03704">
    <property type="entry name" value="BTAD"/>
    <property type="match status" value="1"/>
</dbReference>
<reference evidence="4" key="2">
    <citation type="journal article" date="2024" name="Nature">
        <title>Anoxygenic phototroph of the Chloroflexota uses a type I reaction centre.</title>
        <authorList>
            <person name="Tsuji J.M."/>
            <person name="Shaw N.A."/>
            <person name="Nagashima S."/>
            <person name="Venkiteswaran J.J."/>
            <person name="Schiff S.L."/>
            <person name="Watanabe T."/>
            <person name="Fukui M."/>
            <person name="Hanada S."/>
            <person name="Tank M."/>
            <person name="Neufeld J.D."/>
        </authorList>
    </citation>
    <scope>NUCLEOTIDE SEQUENCE</scope>
    <source>
        <strain evidence="4">L227-S17</strain>
    </source>
</reference>
<dbReference type="EMBL" id="JACATZ010000001">
    <property type="protein sequence ID" value="NWJ45634.1"/>
    <property type="molecule type" value="Genomic_DNA"/>
</dbReference>
<keyword evidence="6" id="KW-1185">Reference proteome</keyword>
<dbReference type="PANTHER" id="PTHR35807:SF2">
    <property type="entry name" value="TRANSCRIPTIONAL ACTIVATOR DOMAIN"/>
    <property type="match status" value="1"/>
</dbReference>
<dbReference type="GO" id="GO:0003677">
    <property type="term" value="F:DNA binding"/>
    <property type="evidence" value="ECO:0007669"/>
    <property type="project" value="InterPro"/>
</dbReference>
<dbReference type="Gene3D" id="1.25.40.10">
    <property type="entry name" value="Tetratricopeptide repeat domain"/>
    <property type="match status" value="3"/>
</dbReference>
<dbReference type="InterPro" id="IPR011990">
    <property type="entry name" value="TPR-like_helical_dom_sf"/>
</dbReference>
<dbReference type="InterPro" id="IPR016032">
    <property type="entry name" value="Sig_transdc_resp-reg_C-effctor"/>
</dbReference>
<reference evidence="3 5" key="1">
    <citation type="submission" date="2020-06" db="EMBL/GenBank/DDBJ databases">
        <title>Anoxygenic phototrophic Chloroflexota member uses a Type I reaction center.</title>
        <authorList>
            <person name="Tsuji J.M."/>
            <person name="Shaw N.A."/>
            <person name="Nagashima S."/>
            <person name="Venkiteswaran J."/>
            <person name="Schiff S.L."/>
            <person name="Hanada S."/>
            <person name="Tank M."/>
            <person name="Neufeld J.D."/>
        </authorList>
    </citation>
    <scope>NUCLEOTIDE SEQUENCE [LARGE SCALE GENOMIC DNA]</scope>
    <source>
        <strain evidence="3">L227-S17</strain>
    </source>
</reference>
<evidence type="ECO:0000313" key="3">
    <source>
        <dbReference type="EMBL" id="NWJ45634.1"/>
    </source>
</evidence>
<protein>
    <recommendedName>
        <fullName evidence="2">Bacterial transcriptional activator domain-containing protein</fullName>
    </recommendedName>
</protein>
<dbReference type="Pfam" id="PF25873">
    <property type="entry name" value="WHD_MalT"/>
    <property type="match status" value="1"/>
</dbReference>